<dbReference type="Gene3D" id="3.10.120.10">
    <property type="entry name" value="Cytochrome b5-like heme/steroid binding domain"/>
    <property type="match status" value="1"/>
</dbReference>
<evidence type="ECO:0000256" key="4">
    <source>
        <dbReference type="ARBA" id="ARBA00038168"/>
    </source>
</evidence>
<dbReference type="PROSITE" id="PS00191">
    <property type="entry name" value="CYTOCHROME_B5_1"/>
    <property type="match status" value="1"/>
</dbReference>
<sequence length="86" mass="9611">MASPRKVSFQELSKHASKDDLWLAIDGNVYDMTQYLSGHPGGLAMLKQAGKDATSNFKLVSAHCTVTKYIEDVLDRRFVGELNKEH</sequence>
<dbReference type="InterPro" id="IPR050668">
    <property type="entry name" value="Cytochrome_b5"/>
</dbReference>
<dbReference type="InterPro" id="IPR018506">
    <property type="entry name" value="Cyt_B5_heme-BS"/>
</dbReference>
<dbReference type="PANTHER" id="PTHR19359">
    <property type="entry name" value="CYTOCHROME B5"/>
    <property type="match status" value="1"/>
</dbReference>
<evidence type="ECO:0000256" key="2">
    <source>
        <dbReference type="ARBA" id="ARBA00022723"/>
    </source>
</evidence>
<reference evidence="7" key="1">
    <citation type="journal article" date="2023" name="Mol. Biol. Evol.">
        <title>Third-Generation Sequencing Reveals the Adaptive Role of the Epigenome in Three Deep-Sea Polychaetes.</title>
        <authorList>
            <person name="Perez M."/>
            <person name="Aroh O."/>
            <person name="Sun Y."/>
            <person name="Lan Y."/>
            <person name="Juniper S.K."/>
            <person name="Young C.R."/>
            <person name="Angers B."/>
            <person name="Qian P.Y."/>
        </authorList>
    </citation>
    <scope>NUCLEOTIDE SEQUENCE</scope>
    <source>
        <strain evidence="7">P08H-3</strain>
    </source>
</reference>
<evidence type="ECO:0000259" key="6">
    <source>
        <dbReference type="PROSITE" id="PS50255"/>
    </source>
</evidence>
<keyword evidence="1 5" id="KW-0349">Heme</keyword>
<dbReference type="GO" id="GO:0016020">
    <property type="term" value="C:membrane"/>
    <property type="evidence" value="ECO:0007669"/>
    <property type="project" value="TreeGrafter"/>
</dbReference>
<feature type="domain" description="Cytochrome b5 heme-binding" evidence="6">
    <location>
        <begin position="4"/>
        <end position="83"/>
    </location>
</feature>
<dbReference type="PROSITE" id="PS50255">
    <property type="entry name" value="CYTOCHROME_B5_2"/>
    <property type="match status" value="1"/>
</dbReference>
<protein>
    <recommendedName>
        <fullName evidence="6">Cytochrome b5 heme-binding domain-containing protein</fullName>
    </recommendedName>
</protein>
<comment type="similarity">
    <text evidence="4 5">Belongs to the cytochrome b5 family.</text>
</comment>
<dbReference type="Pfam" id="PF00173">
    <property type="entry name" value="Cyt-b5"/>
    <property type="match status" value="1"/>
</dbReference>
<comment type="caution">
    <text evidence="7">The sequence shown here is derived from an EMBL/GenBank/DDBJ whole genome shotgun (WGS) entry which is preliminary data.</text>
</comment>
<keyword evidence="8" id="KW-1185">Reference proteome</keyword>
<dbReference type="SMART" id="SM01117">
    <property type="entry name" value="Cyt-b5"/>
    <property type="match status" value="1"/>
</dbReference>
<dbReference type="GO" id="GO:0046872">
    <property type="term" value="F:metal ion binding"/>
    <property type="evidence" value="ECO:0007669"/>
    <property type="project" value="UniProtKB-UniRule"/>
</dbReference>
<dbReference type="Proteomes" id="UP001208570">
    <property type="component" value="Unassembled WGS sequence"/>
</dbReference>
<evidence type="ECO:0000313" key="7">
    <source>
        <dbReference type="EMBL" id="KAK2160272.1"/>
    </source>
</evidence>
<evidence type="ECO:0000256" key="1">
    <source>
        <dbReference type="ARBA" id="ARBA00022617"/>
    </source>
</evidence>
<dbReference type="InterPro" id="IPR001199">
    <property type="entry name" value="Cyt_B5-like_heme/steroid-bd"/>
</dbReference>
<dbReference type="EMBL" id="JAODUP010000137">
    <property type="protein sequence ID" value="KAK2160272.1"/>
    <property type="molecule type" value="Genomic_DNA"/>
</dbReference>
<evidence type="ECO:0000256" key="5">
    <source>
        <dbReference type="RuleBase" id="RU362121"/>
    </source>
</evidence>
<dbReference type="SUPFAM" id="SSF55856">
    <property type="entry name" value="Cytochrome b5-like heme/steroid binding domain"/>
    <property type="match status" value="1"/>
</dbReference>
<gene>
    <name evidence="7" type="ORF">LSH36_137g06109</name>
</gene>
<keyword evidence="2 5" id="KW-0479">Metal-binding</keyword>
<keyword evidence="3 5" id="KW-0408">Iron</keyword>
<proteinExistence type="inferred from homology"/>
<dbReference type="InterPro" id="IPR036400">
    <property type="entry name" value="Cyt_B5-like_heme/steroid_sf"/>
</dbReference>
<name>A0AAD9JVY6_9ANNE</name>
<dbReference type="GO" id="GO:0020037">
    <property type="term" value="F:heme binding"/>
    <property type="evidence" value="ECO:0007669"/>
    <property type="project" value="UniProtKB-UniRule"/>
</dbReference>
<dbReference type="AlphaFoldDB" id="A0AAD9JVY6"/>
<evidence type="ECO:0000256" key="3">
    <source>
        <dbReference type="ARBA" id="ARBA00023004"/>
    </source>
</evidence>
<evidence type="ECO:0000313" key="8">
    <source>
        <dbReference type="Proteomes" id="UP001208570"/>
    </source>
</evidence>
<organism evidence="7 8">
    <name type="scientific">Paralvinella palmiformis</name>
    <dbReference type="NCBI Taxonomy" id="53620"/>
    <lineage>
        <taxon>Eukaryota</taxon>
        <taxon>Metazoa</taxon>
        <taxon>Spiralia</taxon>
        <taxon>Lophotrochozoa</taxon>
        <taxon>Annelida</taxon>
        <taxon>Polychaeta</taxon>
        <taxon>Sedentaria</taxon>
        <taxon>Canalipalpata</taxon>
        <taxon>Terebellida</taxon>
        <taxon>Terebelliformia</taxon>
        <taxon>Alvinellidae</taxon>
        <taxon>Paralvinella</taxon>
    </lineage>
</organism>
<accession>A0AAD9JVY6</accession>